<evidence type="ECO:0000313" key="2">
    <source>
        <dbReference type="EMBL" id="GMN27374.1"/>
    </source>
</evidence>
<evidence type="ECO:0000256" key="1">
    <source>
        <dbReference type="ARBA" id="ARBA00009861"/>
    </source>
</evidence>
<comment type="similarity">
    <text evidence="1">Belongs to the plant acyltransferase family.</text>
</comment>
<name>A0AA87Z083_FICCA</name>
<sequence length="461" mass="52806">MELTIKNNYLVRPKHPTLHGCLSLSELDQIGTMTHPQCIYFYKPLIRYETSCHVRIADTLRDSLSQVLIPFYPLAGRLRWIDQEDQDHQKGRLELDCNDKGVALIEAELNVDLASFGEFTPSANYQYLFPAIDYNIPIHELPVMFVQLTKFKCGGISLSFAISHVVADGTSVGHFIREWARLARGETLETFPFHDRNVLQARDPPVLSPQLEHSEDLMIDPPDLIQLSGEEEKRMKRTVIQLRLSQKQVERLKKLANDYSNINIGASFTRYEAIAAHFWRTMCQARNNEDKQPTELFVTINSRRCLQPPLPIGYFGNAILDLTATSTIGELVSKPLGYGASRVRDVIKKITNTYMFSAIEYLKKQQDLRRFRFLYLSSPEDFIRNPSVSLLSWLNLPMYDMDFGWGKEAYFGPGELNLDGESVLIESRDGDGSLVLLICLLIKHVDAFKKYFYEDLMDTSS</sequence>
<dbReference type="GO" id="GO:0016747">
    <property type="term" value="F:acyltransferase activity, transferring groups other than amino-acyl groups"/>
    <property type="evidence" value="ECO:0007669"/>
    <property type="project" value="TreeGrafter"/>
</dbReference>
<proteinExistence type="inferred from homology"/>
<reference evidence="2" key="1">
    <citation type="submission" date="2023-07" db="EMBL/GenBank/DDBJ databases">
        <title>draft genome sequence of fig (Ficus carica).</title>
        <authorList>
            <person name="Takahashi T."/>
            <person name="Nishimura K."/>
        </authorList>
    </citation>
    <scope>NUCLEOTIDE SEQUENCE</scope>
</reference>
<dbReference type="Gene3D" id="3.30.559.10">
    <property type="entry name" value="Chloramphenicol acetyltransferase-like domain"/>
    <property type="match status" value="2"/>
</dbReference>
<dbReference type="Proteomes" id="UP001187192">
    <property type="component" value="Unassembled WGS sequence"/>
</dbReference>
<dbReference type="Pfam" id="PF02458">
    <property type="entry name" value="Transferase"/>
    <property type="match status" value="1"/>
</dbReference>
<evidence type="ECO:0000313" key="3">
    <source>
        <dbReference type="Proteomes" id="UP001187192"/>
    </source>
</evidence>
<dbReference type="InterPro" id="IPR050317">
    <property type="entry name" value="Plant_Fungal_Acyltransferase"/>
</dbReference>
<dbReference type="SUPFAM" id="SSF52777">
    <property type="entry name" value="CoA-dependent acyltransferases"/>
    <property type="match status" value="1"/>
</dbReference>
<organism evidence="2 3">
    <name type="scientific">Ficus carica</name>
    <name type="common">Common fig</name>
    <dbReference type="NCBI Taxonomy" id="3494"/>
    <lineage>
        <taxon>Eukaryota</taxon>
        <taxon>Viridiplantae</taxon>
        <taxon>Streptophyta</taxon>
        <taxon>Embryophyta</taxon>
        <taxon>Tracheophyta</taxon>
        <taxon>Spermatophyta</taxon>
        <taxon>Magnoliopsida</taxon>
        <taxon>eudicotyledons</taxon>
        <taxon>Gunneridae</taxon>
        <taxon>Pentapetalae</taxon>
        <taxon>rosids</taxon>
        <taxon>fabids</taxon>
        <taxon>Rosales</taxon>
        <taxon>Moraceae</taxon>
        <taxon>Ficeae</taxon>
        <taxon>Ficus</taxon>
    </lineage>
</organism>
<dbReference type="EMBL" id="BTGU01004455">
    <property type="protein sequence ID" value="GMN27374.1"/>
    <property type="molecule type" value="Genomic_DNA"/>
</dbReference>
<accession>A0AA87Z083</accession>
<keyword evidence="3" id="KW-1185">Reference proteome</keyword>
<dbReference type="AlphaFoldDB" id="A0AA87Z083"/>
<dbReference type="PANTHER" id="PTHR31642">
    <property type="entry name" value="TRICHOTHECENE 3-O-ACETYLTRANSFERASE"/>
    <property type="match status" value="1"/>
</dbReference>
<gene>
    <name evidence="2" type="ORF">TIFTF001_046135</name>
</gene>
<dbReference type="PANTHER" id="PTHR31642:SF324">
    <property type="entry name" value="SPERMIDINE HYDROXYCINNAMOYL TRANSFERASE"/>
    <property type="match status" value="1"/>
</dbReference>
<comment type="caution">
    <text evidence="2">The sequence shown here is derived from an EMBL/GenBank/DDBJ whole genome shotgun (WGS) entry which is preliminary data.</text>
</comment>
<dbReference type="InterPro" id="IPR023213">
    <property type="entry name" value="CAT-like_dom_sf"/>
</dbReference>
<protein>
    <submittedName>
        <fullName evidence="2">Uncharacterized protein</fullName>
    </submittedName>
</protein>